<evidence type="ECO:0000256" key="3">
    <source>
        <dbReference type="SAM" id="MobiDB-lite"/>
    </source>
</evidence>
<keyword evidence="2" id="KW-0067">ATP-binding</keyword>
<dbReference type="PANTHER" id="PTHR46844">
    <property type="entry name" value="SLR5058 PROTEIN"/>
    <property type="match status" value="1"/>
</dbReference>
<protein>
    <submittedName>
        <fullName evidence="5">NACHT domain-containing protein</fullName>
    </submittedName>
</protein>
<organism evidence="5 6">
    <name type="scientific">Streptomyces lonarensis</name>
    <dbReference type="NCBI Taxonomy" id="700599"/>
    <lineage>
        <taxon>Bacteria</taxon>
        <taxon>Bacillati</taxon>
        <taxon>Actinomycetota</taxon>
        <taxon>Actinomycetes</taxon>
        <taxon>Kitasatosporales</taxon>
        <taxon>Streptomycetaceae</taxon>
        <taxon>Streptomyces</taxon>
    </lineage>
</organism>
<dbReference type="InterPro" id="IPR027417">
    <property type="entry name" value="P-loop_NTPase"/>
</dbReference>
<dbReference type="SUPFAM" id="SSF52058">
    <property type="entry name" value="L domain-like"/>
    <property type="match status" value="1"/>
</dbReference>
<keyword evidence="1" id="KW-0547">Nucleotide-binding</keyword>
<dbReference type="RefSeq" id="WP_167972581.1">
    <property type="nucleotide sequence ID" value="NZ_JAAVJD010000167.1"/>
</dbReference>
<dbReference type="SUPFAM" id="SSF52540">
    <property type="entry name" value="P-loop containing nucleoside triphosphate hydrolases"/>
    <property type="match status" value="1"/>
</dbReference>
<dbReference type="Proteomes" id="UP000578686">
    <property type="component" value="Unassembled WGS sequence"/>
</dbReference>
<dbReference type="Pfam" id="PF05729">
    <property type="entry name" value="NACHT"/>
    <property type="match status" value="1"/>
</dbReference>
<dbReference type="Gene3D" id="3.40.50.300">
    <property type="entry name" value="P-loop containing nucleotide triphosphate hydrolases"/>
    <property type="match status" value="1"/>
</dbReference>
<dbReference type="AlphaFoldDB" id="A0A7X6I0B5"/>
<evidence type="ECO:0000313" key="5">
    <source>
        <dbReference type="EMBL" id="NJQ07516.1"/>
    </source>
</evidence>
<evidence type="ECO:0000259" key="4">
    <source>
        <dbReference type="PROSITE" id="PS50837"/>
    </source>
</evidence>
<evidence type="ECO:0000256" key="2">
    <source>
        <dbReference type="ARBA" id="ARBA00022840"/>
    </source>
</evidence>
<feature type="region of interest" description="Disordered" evidence="3">
    <location>
        <begin position="227"/>
        <end position="246"/>
    </location>
</feature>
<dbReference type="EMBL" id="JAAVJD010000167">
    <property type="protein sequence ID" value="NJQ07516.1"/>
    <property type="molecule type" value="Genomic_DNA"/>
</dbReference>
<dbReference type="PANTHER" id="PTHR46844:SF1">
    <property type="entry name" value="SLR5058 PROTEIN"/>
    <property type="match status" value="1"/>
</dbReference>
<dbReference type="InterPro" id="IPR032675">
    <property type="entry name" value="LRR_dom_sf"/>
</dbReference>
<dbReference type="InterPro" id="IPR054547">
    <property type="entry name" value="NNH1"/>
</dbReference>
<sequence>MDGGMVGLRLASAVAVPLLKKLVRRGEPGAGLAEGPVRIGSLLVVGPERDAVRAGELRKPVAELVDRAARAAGPHEAPDAEVRAELTEALLRSLAALGELEMDDVQAVSLGPEELARRVRRPADLSAAAYALYEPVLLAVCTHLVDHFTRRSTFVARTLVEQTRQARALVERLDILAERLPSRTAADAAFEERYARWVIDTHDHVTIHGIDVGDRWPLDDAYLSLETTTTGHDHGGGEGDLGGPRAAPQRAETALRDLDRALLRGGAGSGKTTLVQWLAVLAARQRGGAGALDLRLAGRVPLVLPLRRLTRRGASLPRPVDIPAAIDCPHSPPEGWVERVLNAGRGLLLVDGIDEVPESERGDVRQWLVSLVRAFPGCLWLVTARPSAVRHDWLADVGFGDLSLAPMSGTDTETFVRRWHTAARLPEQSAGDLLDELHRRPDLSRLATNPLMCGLICALHHTRHGYLPRGREALYQAALQMLLERRDQERRVRAGIELDAATQILLLQRLAYWLIRNERAEMEREDAVDVLADALPGMPALADTAEAPQLYRFLLERSGLLREPADGVVDFVHRTFQDFLAAKAAIEARDIPWLVRQAHKDQFEDVIRMAVAHGRPAERDRLLRQLVKRGDTVQRHRIRLHLLAVACLEHAAELSPEVRDLVRERARQYVPPRCKEEAEALAQAGPIILDLLPGPEGLTEEEQVATVQTVTSLGGTDHALSVLRRHRATPAVAQQLAFAWHLFDSDRYYEDVVKHLPPSGLTWWSKNRRMGELSAGLSGTRGMTDLSYIAPHQIAAFLNEHAVDALDLRGTEGVSLRSLRGATSLTTLFLCERSSLLDFETLRDLNLDTLFMEQLGTGRFTEQVFTGLPGLTELTQLLFANDVPLRSLDELPTPSKLHTLRLPDNPPHLCGIEALAGLGSLIMWGMERTLTSDELRAVASLPRLDYLSLSIREVLTFAQEGLSLPTVKRASLLKRMDSAPAANVSAVAEVFPQLESLHFGYGLYPEDLSPLRDLPRLRSVRCSAPHPGTGLPEGVEFSAPPAPRY</sequence>
<name>A0A7X6I0B5_9ACTN</name>
<dbReference type="PROSITE" id="PS50837">
    <property type="entry name" value="NACHT"/>
    <property type="match status" value="1"/>
</dbReference>
<feature type="domain" description="NACHT" evidence="4">
    <location>
        <begin position="259"/>
        <end position="587"/>
    </location>
</feature>
<accession>A0A7X6I0B5</accession>
<feature type="region of interest" description="Disordered" evidence="3">
    <location>
        <begin position="1023"/>
        <end position="1045"/>
    </location>
</feature>
<dbReference type="GO" id="GO:0005524">
    <property type="term" value="F:ATP binding"/>
    <property type="evidence" value="ECO:0007669"/>
    <property type="project" value="UniProtKB-KW"/>
</dbReference>
<keyword evidence="6" id="KW-1185">Reference proteome</keyword>
<dbReference type="InterPro" id="IPR007111">
    <property type="entry name" value="NACHT_NTPase"/>
</dbReference>
<gene>
    <name evidence="5" type="ORF">HCN56_18480</name>
</gene>
<reference evidence="5 6" key="1">
    <citation type="submission" date="2020-03" db="EMBL/GenBank/DDBJ databases">
        <title>Draft genome of Streptomyces sp. ventii, isolated from the Axial Seamount in the Pacific Ocean, and resequencing of the two type strains Streptomyces lonarensis strain NCL 716 and Streptomyces bohaiensis strain 11A07.</title>
        <authorList>
            <person name="Loughran R.M."/>
            <person name="Pfannmuller K.M."/>
            <person name="Wasson B.J."/>
            <person name="Deadmond M.C."/>
            <person name="Paddock B.E."/>
            <person name="Koyack M.J."/>
            <person name="Gallegos D.A."/>
            <person name="Mitchell E.A."/>
            <person name="Ushijima B."/>
            <person name="Saw J.H."/>
            <person name="Mcphail K.L."/>
            <person name="Videau P."/>
        </authorList>
    </citation>
    <scope>NUCLEOTIDE SEQUENCE [LARGE SCALE GENOMIC DNA]</scope>
    <source>
        <strain evidence="5 6">NCL716</strain>
    </source>
</reference>
<dbReference type="Pfam" id="PF22733">
    <property type="entry name" value="NNH1"/>
    <property type="match status" value="1"/>
</dbReference>
<evidence type="ECO:0000256" key="1">
    <source>
        <dbReference type="ARBA" id="ARBA00022741"/>
    </source>
</evidence>
<dbReference type="Gene3D" id="3.80.10.10">
    <property type="entry name" value="Ribonuclease Inhibitor"/>
    <property type="match status" value="1"/>
</dbReference>
<comment type="caution">
    <text evidence="5">The sequence shown here is derived from an EMBL/GenBank/DDBJ whole genome shotgun (WGS) entry which is preliminary data.</text>
</comment>
<proteinExistence type="predicted"/>
<evidence type="ECO:0000313" key="6">
    <source>
        <dbReference type="Proteomes" id="UP000578686"/>
    </source>
</evidence>